<feature type="binding site" evidence="5">
    <location>
        <position position="177"/>
    </location>
    <ligand>
        <name>a divalent metal cation</name>
        <dbReference type="ChEBI" id="CHEBI:60240"/>
        <label>2</label>
    </ligand>
</feature>
<dbReference type="InterPro" id="IPR001130">
    <property type="entry name" value="TatD-like"/>
</dbReference>
<dbReference type="Gene3D" id="3.20.20.140">
    <property type="entry name" value="Metal-dependent hydrolases"/>
    <property type="match status" value="1"/>
</dbReference>
<keyword evidence="4" id="KW-0378">Hydrolase</keyword>
<comment type="caution">
    <text evidence="7">The sequence shown here is derived from an EMBL/GenBank/DDBJ whole genome shotgun (WGS) entry which is preliminary data.</text>
</comment>
<dbReference type="PANTHER" id="PTHR10060">
    <property type="entry name" value="TATD FAMILY DEOXYRIBONUCLEASE"/>
    <property type="match status" value="1"/>
</dbReference>
<proteinExistence type="inferred from homology"/>
<evidence type="ECO:0000313" key="7">
    <source>
        <dbReference type="EMBL" id="TIC01605.1"/>
    </source>
</evidence>
<dbReference type="GO" id="GO:0005829">
    <property type="term" value="C:cytosol"/>
    <property type="evidence" value="ECO:0007669"/>
    <property type="project" value="TreeGrafter"/>
</dbReference>
<dbReference type="PIRSF" id="PIRSF005902">
    <property type="entry name" value="DNase_TatD"/>
    <property type="match status" value="1"/>
</dbReference>
<evidence type="ECO:0000313" key="6">
    <source>
        <dbReference type="EMBL" id="TIB75514.1"/>
    </source>
</evidence>
<dbReference type="EMBL" id="SPRH01000016">
    <property type="protein sequence ID" value="TIC01605.1"/>
    <property type="molecule type" value="Genomic_DNA"/>
</dbReference>
<dbReference type="GO" id="GO:0008296">
    <property type="term" value="F:3'-5'-DNA exonuclease activity"/>
    <property type="evidence" value="ECO:0007669"/>
    <property type="project" value="TreeGrafter"/>
</dbReference>
<dbReference type="PROSITE" id="PS01091">
    <property type="entry name" value="TATD_3"/>
    <property type="match status" value="1"/>
</dbReference>
<dbReference type="InterPro" id="IPR018228">
    <property type="entry name" value="DNase_TatD-rel_CS"/>
</dbReference>
<accession>A0A4T0NVX8</accession>
<dbReference type="InterPro" id="IPR050891">
    <property type="entry name" value="TatD-type_Hydrolase"/>
</dbReference>
<evidence type="ECO:0000256" key="1">
    <source>
        <dbReference type="ARBA" id="ARBA00009275"/>
    </source>
</evidence>
<keyword evidence="2" id="KW-0540">Nuclease</keyword>
<gene>
    <name evidence="7" type="ORF">E3Q17_01729</name>
    <name evidence="6" type="ORF">E3Q22_03968</name>
</gene>
<dbReference type="Proteomes" id="UP000310685">
    <property type="component" value="Unassembled WGS sequence"/>
</dbReference>
<evidence type="ECO:0000313" key="8">
    <source>
        <dbReference type="Proteomes" id="UP000307169"/>
    </source>
</evidence>
<dbReference type="GO" id="GO:0046872">
    <property type="term" value="F:metal ion binding"/>
    <property type="evidence" value="ECO:0007669"/>
    <property type="project" value="UniProtKB-KW"/>
</dbReference>
<organism evidence="7 8">
    <name type="scientific">Wallemia mellicola</name>
    <dbReference type="NCBI Taxonomy" id="1708541"/>
    <lineage>
        <taxon>Eukaryota</taxon>
        <taxon>Fungi</taxon>
        <taxon>Dikarya</taxon>
        <taxon>Basidiomycota</taxon>
        <taxon>Wallemiomycotina</taxon>
        <taxon>Wallemiomycetes</taxon>
        <taxon>Wallemiales</taxon>
        <taxon>Wallemiaceae</taxon>
        <taxon>Wallemia</taxon>
    </lineage>
</organism>
<feature type="binding site" evidence="5">
    <location>
        <position position="225"/>
    </location>
    <ligand>
        <name>a divalent metal cation</name>
        <dbReference type="ChEBI" id="CHEBI:60240"/>
        <label>1</label>
    </ligand>
</feature>
<evidence type="ECO:0000256" key="4">
    <source>
        <dbReference type="ARBA" id="ARBA00022801"/>
    </source>
</evidence>
<comment type="similarity">
    <text evidence="1">Belongs to the metallo-dependent hydrolases superfamily. TatD-type hydrolase family.</text>
</comment>
<dbReference type="CDD" id="cd01310">
    <property type="entry name" value="TatD_DNAse"/>
    <property type="match status" value="1"/>
</dbReference>
<reference evidence="8 9" key="1">
    <citation type="submission" date="2019-03" db="EMBL/GenBank/DDBJ databases">
        <title>Sequencing 25 genomes of Wallemia mellicola.</title>
        <authorList>
            <person name="Gostincar C."/>
        </authorList>
    </citation>
    <scope>NUCLEOTIDE SEQUENCE [LARGE SCALE GENOMIC DNA]</scope>
    <source>
        <strain evidence="7 8">EXF-1262</strain>
        <strain evidence="6 9">EXF-6152</strain>
    </source>
</reference>
<name>A0A4T0NVX8_9BASI</name>
<protein>
    <submittedName>
        <fullName evidence="7">Mg-dependent DNase</fullName>
    </submittedName>
</protein>
<dbReference type="InterPro" id="IPR032466">
    <property type="entry name" value="Metal_Hydrolase"/>
</dbReference>
<dbReference type="EMBL" id="SPRC01000062">
    <property type="protein sequence ID" value="TIB75514.1"/>
    <property type="molecule type" value="Genomic_DNA"/>
</dbReference>
<feature type="binding site" evidence="5">
    <location>
        <position position="114"/>
    </location>
    <ligand>
        <name>a divalent metal cation</name>
        <dbReference type="ChEBI" id="CHEBI:60240"/>
        <label>1</label>
    </ligand>
</feature>
<dbReference type="Proteomes" id="UP000307169">
    <property type="component" value="Unassembled WGS sequence"/>
</dbReference>
<keyword evidence="3 5" id="KW-0479">Metal-binding</keyword>
<evidence type="ECO:0000256" key="2">
    <source>
        <dbReference type="ARBA" id="ARBA00022722"/>
    </source>
</evidence>
<dbReference type="SUPFAM" id="SSF51556">
    <property type="entry name" value="Metallo-dependent hydrolases"/>
    <property type="match status" value="1"/>
</dbReference>
<dbReference type="AlphaFoldDB" id="A0A4T0NVX8"/>
<dbReference type="PANTHER" id="PTHR10060:SF15">
    <property type="entry name" value="DEOXYRIBONUCLEASE TATDN1"/>
    <property type="match status" value="1"/>
</dbReference>
<evidence type="ECO:0000313" key="9">
    <source>
        <dbReference type="Proteomes" id="UP000310685"/>
    </source>
</evidence>
<evidence type="ECO:0000256" key="5">
    <source>
        <dbReference type="PIRSR" id="PIRSR005902-1"/>
    </source>
</evidence>
<feature type="binding site" evidence="5">
    <location>
        <position position="151"/>
    </location>
    <ligand>
        <name>a divalent metal cation</name>
        <dbReference type="ChEBI" id="CHEBI:60240"/>
        <label>2</label>
    </ligand>
</feature>
<dbReference type="Pfam" id="PF01026">
    <property type="entry name" value="TatD_DNase"/>
    <property type="match status" value="1"/>
</dbReference>
<evidence type="ECO:0000256" key="3">
    <source>
        <dbReference type="ARBA" id="ARBA00022723"/>
    </source>
</evidence>
<sequence>MRLQFIDIALNLTDSMFRGVYRSPKQTHPDDLKNVLDRARDVGVVSAILTGGSLSESKEVHALAEELDGFYSTAGLHPTRSNEFNESFINDLEAFIKANRFPGTSNGRVVALGECGLDWDRLHFSDKPTQIKAFTEQLKLAQKLNIPLFLHSRNCHDDLVKTIKSACGDNLPKGCVHSFTGSIDEMQELVSLGFYIGLNGCSLKTEDNLDVAKAIPLDRLMVETDAPWCSVTSTHASYPHLETLPDEYKLPPAVKKEKWSANAPVKSRNEPGFTPAIAHIIASAKNVPLDTVAEVAYRNTRELFQL</sequence>